<dbReference type="EMBL" id="LGSR01000013">
    <property type="protein sequence ID" value="KOS20896.1"/>
    <property type="molecule type" value="Genomic_DNA"/>
</dbReference>
<evidence type="ECO:0000256" key="1">
    <source>
        <dbReference type="ARBA" id="ARBA00001412"/>
    </source>
</evidence>
<dbReference type="OrthoDB" id="1657402at2759"/>
<reference evidence="11 12" key="1">
    <citation type="submission" date="2015-07" db="EMBL/GenBank/DDBJ databases">
        <title>The genome of the fungus Escovopsis weberi, a specialized disease agent of ant agriculture.</title>
        <authorList>
            <person name="de Man T.J."/>
            <person name="Stajich J.E."/>
            <person name="Kubicek C.P."/>
            <person name="Chenthamara K."/>
            <person name="Atanasova L."/>
            <person name="Druzhinina I.S."/>
            <person name="Birnbaum S."/>
            <person name="Barribeau S.M."/>
            <person name="Teiling C."/>
            <person name="Suen G."/>
            <person name="Currie C."/>
            <person name="Gerardo N.M."/>
        </authorList>
    </citation>
    <scope>NUCLEOTIDE SEQUENCE [LARGE SCALE GENOMIC DNA]</scope>
</reference>
<evidence type="ECO:0000256" key="5">
    <source>
        <dbReference type="ARBA" id="ARBA00022801"/>
    </source>
</evidence>
<keyword evidence="7" id="KW-0326">Glycosidase</keyword>
<accession>A0A0M8MWQ6</accession>
<dbReference type="FunFam" id="2.60.120.260:FF:000065">
    <property type="entry name" value="Beta-galactosidase A"/>
    <property type="match status" value="1"/>
</dbReference>
<dbReference type="Pfam" id="PF01301">
    <property type="entry name" value="Glyco_hydro_35"/>
    <property type="match status" value="1"/>
</dbReference>
<sequence length="1001" mass="109658">MSSCIRLLSLLVAALTALPGSGHAAILAGRPPDQIPDTQPLQDLVTWDERSLFIRGERAFIFSGEVHPFRLPVASLYMDVFEKIKALGFNTVAFYIDWALLEGTPGEVRAEGIFDLQPFFDAALSAGVYLIARPGPHINGQVSGGGYPGWLQKVHGILRTDAEDYLNATENYMEKILTIIAKAQITNGGPVILVQAEDEYSMSKGGILFPNHAYMQYIIDQLRNNGILVPLISSIPGFVGIGAPGSGPGSVDLYGTNIYPTGFDCGHPEYWPRDGLPVDMLMHHRTNNRQFEGGTFDSYGGPGHDQCAALFNQDFERVLYKDSVAAGATVLNVYMAFGGTNWGNLGHSHVYTSNDFGAPIREDRSVDREKYSELKLQGQFLKVSPGLLRAKPHHVSLAISTNSRIRITGLTSNERGNFFLLGGNLTLHGRDSKWHVTDYDVGDYILLYCTAEVYTWKKFKDHTVLVLYGGEDEIHEFAFLNPLKIKADAEIEIMEGEAPILKRSPNNTITVQWNTSTTRTVIRYGDLDIYMVDRNSAYKYWVPTLPGEGKLAAYGTSLMNADAVIVNGGYLIRSATVRDSTLSLRADFNASTTLEIIGAPVDAITLKVNGQRCHFTVSPLGNWIAKPNVELPDVNLPDLSQLKWKQVDSLPEIHNEFDDASWVEADLRITTNPVAPLKTPVSLYGSDYGFHSGTLVFRGSFVAIAEVSRLGLVTQGGFAFGSSVWLDDTFVGSFKGLADATNDSSVYNLKGLLPGKKHVLTIIVDNNGYNQNYYPGSDTMKEPRGILEYSLTTRDGTEIAISSWRIAGNLGGEAYQDKLRGPLNEGGLFFERQGYHLPSPPEKVFTSGSPLDGISGAGVVFYSAKLTLDIAADKYDVPLSFVFDNTTDSRPYRAWLYVNGFQYGKYISHLGPQTEFIVPEGILDYNGDNWIGIGLWAVSDAGAAMPGLKLEARHAVATSREEVKLVPGLKTKQATPSRGGGKSKAKAMKDHWLTGQLPVVP</sequence>
<evidence type="ECO:0000256" key="3">
    <source>
        <dbReference type="ARBA" id="ARBA00012756"/>
    </source>
</evidence>
<dbReference type="InterPro" id="IPR017853">
    <property type="entry name" value="GH"/>
</dbReference>
<dbReference type="Gene3D" id="2.102.20.10">
    <property type="entry name" value="Beta-galactosidase, domain 2"/>
    <property type="match status" value="1"/>
</dbReference>
<dbReference type="FunFam" id="3.20.20.80:FF:000040">
    <property type="entry name" value="Beta-galactosidase A"/>
    <property type="match status" value="1"/>
</dbReference>
<protein>
    <recommendedName>
        <fullName evidence="3">beta-galactosidase</fullName>
        <ecNumber evidence="3">3.2.1.23</ecNumber>
    </recommendedName>
</protein>
<dbReference type="SMART" id="SM01029">
    <property type="entry name" value="BetaGal_dom2"/>
    <property type="match status" value="1"/>
</dbReference>
<dbReference type="SUPFAM" id="SSF117100">
    <property type="entry name" value="Beta-galactosidase LacA, domain 3"/>
    <property type="match status" value="1"/>
</dbReference>
<name>A0A0M8MWQ6_ESCWE</name>
<feature type="chain" id="PRO_5005818770" description="beta-galactosidase" evidence="9">
    <location>
        <begin position="25"/>
        <end position="1001"/>
    </location>
</feature>
<dbReference type="InterPro" id="IPR025972">
    <property type="entry name" value="BetaGal_dom3"/>
</dbReference>
<dbReference type="InterPro" id="IPR018954">
    <property type="entry name" value="Betagal_dom2"/>
</dbReference>
<dbReference type="SUPFAM" id="SSF49785">
    <property type="entry name" value="Galactose-binding domain-like"/>
    <property type="match status" value="2"/>
</dbReference>
<evidence type="ECO:0000256" key="8">
    <source>
        <dbReference type="RuleBase" id="RU003679"/>
    </source>
</evidence>
<dbReference type="Proteomes" id="UP000053831">
    <property type="component" value="Unassembled WGS sequence"/>
</dbReference>
<dbReference type="InterPro" id="IPR031330">
    <property type="entry name" value="Gly_Hdrlase_35_cat"/>
</dbReference>
<comment type="similarity">
    <text evidence="2 8">Belongs to the glycosyl hydrolase 35 family.</text>
</comment>
<dbReference type="GO" id="GO:0005975">
    <property type="term" value="P:carbohydrate metabolic process"/>
    <property type="evidence" value="ECO:0007669"/>
    <property type="project" value="InterPro"/>
</dbReference>
<dbReference type="InterPro" id="IPR001944">
    <property type="entry name" value="Glycoside_Hdrlase_35"/>
</dbReference>
<dbReference type="Pfam" id="PF13363">
    <property type="entry name" value="BetaGal_dom3"/>
    <property type="match status" value="1"/>
</dbReference>
<dbReference type="Gene3D" id="2.60.390.10">
    <property type="entry name" value="Beta-galactosidase, domain 3"/>
    <property type="match status" value="1"/>
</dbReference>
<dbReference type="InterPro" id="IPR008979">
    <property type="entry name" value="Galactose-bd-like_sf"/>
</dbReference>
<proteinExistence type="inferred from homology"/>
<feature type="signal peptide" evidence="9">
    <location>
        <begin position="1"/>
        <end position="24"/>
    </location>
</feature>
<keyword evidence="4 9" id="KW-0732">Signal</keyword>
<evidence type="ECO:0000259" key="10">
    <source>
        <dbReference type="SMART" id="SM01029"/>
    </source>
</evidence>
<dbReference type="GO" id="GO:0004565">
    <property type="term" value="F:beta-galactosidase activity"/>
    <property type="evidence" value="ECO:0007669"/>
    <property type="project" value="UniProtKB-EC"/>
</dbReference>
<dbReference type="AlphaFoldDB" id="A0A0M8MWQ6"/>
<keyword evidence="5" id="KW-0378">Hydrolase</keyword>
<organism evidence="11 12">
    <name type="scientific">Escovopsis weberi</name>
    <dbReference type="NCBI Taxonomy" id="150374"/>
    <lineage>
        <taxon>Eukaryota</taxon>
        <taxon>Fungi</taxon>
        <taxon>Dikarya</taxon>
        <taxon>Ascomycota</taxon>
        <taxon>Pezizomycotina</taxon>
        <taxon>Sordariomycetes</taxon>
        <taxon>Hypocreomycetidae</taxon>
        <taxon>Hypocreales</taxon>
        <taxon>Hypocreaceae</taxon>
        <taxon>Escovopsis</taxon>
    </lineage>
</organism>
<gene>
    <name evidence="11" type="ORF">ESCO_004213</name>
</gene>
<dbReference type="InterPro" id="IPR025300">
    <property type="entry name" value="BetaGal_jelly_roll_dom"/>
</dbReference>
<evidence type="ECO:0000256" key="9">
    <source>
        <dbReference type="SAM" id="SignalP"/>
    </source>
</evidence>
<evidence type="ECO:0000256" key="2">
    <source>
        <dbReference type="ARBA" id="ARBA00009809"/>
    </source>
</evidence>
<evidence type="ECO:0000256" key="6">
    <source>
        <dbReference type="ARBA" id="ARBA00023180"/>
    </source>
</evidence>
<evidence type="ECO:0000313" key="12">
    <source>
        <dbReference type="Proteomes" id="UP000053831"/>
    </source>
</evidence>
<feature type="domain" description="Beta-galactosidase" evidence="10">
    <location>
        <begin position="386"/>
        <end position="540"/>
    </location>
</feature>
<evidence type="ECO:0000313" key="11">
    <source>
        <dbReference type="EMBL" id="KOS20896.1"/>
    </source>
</evidence>
<dbReference type="PANTHER" id="PTHR23421">
    <property type="entry name" value="BETA-GALACTOSIDASE RELATED"/>
    <property type="match status" value="1"/>
</dbReference>
<dbReference type="Pfam" id="PF10435">
    <property type="entry name" value="BetaGal_dom2"/>
    <property type="match status" value="1"/>
</dbReference>
<evidence type="ECO:0000256" key="4">
    <source>
        <dbReference type="ARBA" id="ARBA00022729"/>
    </source>
</evidence>
<dbReference type="InterPro" id="IPR037110">
    <property type="entry name" value="Betagal_dom2_sf"/>
</dbReference>
<dbReference type="SUPFAM" id="SSF51011">
    <property type="entry name" value="Glycosyl hydrolase domain"/>
    <property type="match status" value="1"/>
</dbReference>
<comment type="caution">
    <text evidence="11">The sequence shown here is derived from an EMBL/GenBank/DDBJ whole genome shotgun (WGS) entry which is preliminary data.</text>
</comment>
<dbReference type="STRING" id="150374.A0A0M8MWQ6"/>
<keyword evidence="6" id="KW-0325">Glycoprotein</keyword>
<dbReference type="Gene3D" id="2.60.120.260">
    <property type="entry name" value="Galactose-binding domain-like"/>
    <property type="match status" value="2"/>
</dbReference>
<keyword evidence="12" id="KW-1185">Reference proteome</keyword>
<dbReference type="Pfam" id="PF13364">
    <property type="entry name" value="BetaGal_ABD2"/>
    <property type="match status" value="2"/>
</dbReference>
<dbReference type="InterPro" id="IPR036833">
    <property type="entry name" value="BetaGal_dom3_sf"/>
</dbReference>
<dbReference type="PRINTS" id="PR00742">
    <property type="entry name" value="GLHYDRLASE35"/>
</dbReference>
<evidence type="ECO:0000256" key="7">
    <source>
        <dbReference type="ARBA" id="ARBA00023295"/>
    </source>
</evidence>
<dbReference type="EC" id="3.2.1.23" evidence="3"/>
<dbReference type="SUPFAM" id="SSF51445">
    <property type="entry name" value="(Trans)glycosidases"/>
    <property type="match status" value="1"/>
</dbReference>
<dbReference type="Gene3D" id="3.20.20.80">
    <property type="entry name" value="Glycosidases"/>
    <property type="match status" value="1"/>
</dbReference>
<comment type="catalytic activity">
    <reaction evidence="1">
        <text>Hydrolysis of terminal non-reducing beta-D-galactose residues in beta-D-galactosides.</text>
        <dbReference type="EC" id="3.2.1.23"/>
    </reaction>
</comment>